<gene>
    <name evidence="1" type="ORF">TTHERM_01093760</name>
</gene>
<dbReference type="KEGG" id="tet:TTHERM_01093760"/>
<proteinExistence type="predicted"/>
<protein>
    <submittedName>
        <fullName evidence="1">Uncharacterized protein</fullName>
    </submittedName>
</protein>
<name>Q22BL9_TETTS</name>
<reference evidence="2" key="1">
    <citation type="journal article" date="2006" name="PLoS Biol.">
        <title>Macronuclear genome sequence of the ciliate Tetrahymena thermophila, a model eukaryote.</title>
        <authorList>
            <person name="Eisen J.A."/>
            <person name="Coyne R.S."/>
            <person name="Wu M."/>
            <person name="Wu D."/>
            <person name="Thiagarajan M."/>
            <person name="Wortman J.R."/>
            <person name="Badger J.H."/>
            <person name="Ren Q."/>
            <person name="Amedeo P."/>
            <person name="Jones K.M."/>
            <person name="Tallon L.J."/>
            <person name="Delcher A.L."/>
            <person name="Salzberg S.L."/>
            <person name="Silva J.C."/>
            <person name="Haas B.J."/>
            <person name="Majoros W.H."/>
            <person name="Farzad M."/>
            <person name="Carlton J.M."/>
            <person name="Smith R.K. Jr."/>
            <person name="Garg J."/>
            <person name="Pearlman R.E."/>
            <person name="Karrer K.M."/>
            <person name="Sun L."/>
            <person name="Manning G."/>
            <person name="Elde N.C."/>
            <person name="Turkewitz A.P."/>
            <person name="Asai D.J."/>
            <person name="Wilkes D.E."/>
            <person name="Wang Y."/>
            <person name="Cai H."/>
            <person name="Collins K."/>
            <person name="Stewart B.A."/>
            <person name="Lee S.R."/>
            <person name="Wilamowska K."/>
            <person name="Weinberg Z."/>
            <person name="Ruzzo W.L."/>
            <person name="Wloga D."/>
            <person name="Gaertig J."/>
            <person name="Frankel J."/>
            <person name="Tsao C.-C."/>
            <person name="Gorovsky M.A."/>
            <person name="Keeling P.J."/>
            <person name="Waller R.F."/>
            <person name="Patron N.J."/>
            <person name="Cherry J.M."/>
            <person name="Stover N.A."/>
            <person name="Krieger C.J."/>
            <person name="del Toro C."/>
            <person name="Ryder H.F."/>
            <person name="Williamson S.C."/>
            <person name="Barbeau R.A."/>
            <person name="Hamilton E.P."/>
            <person name="Orias E."/>
        </authorList>
    </citation>
    <scope>NUCLEOTIDE SEQUENCE [LARGE SCALE GENOMIC DNA]</scope>
    <source>
        <strain evidence="2">SB210</strain>
    </source>
</reference>
<dbReference type="Proteomes" id="UP000009168">
    <property type="component" value="Unassembled WGS sequence"/>
</dbReference>
<evidence type="ECO:0000313" key="1">
    <source>
        <dbReference type="EMBL" id="EAR82710.3"/>
    </source>
</evidence>
<dbReference type="GeneID" id="7835064"/>
<sequence length="164" mass="19557">MRQIRERDLTLSQNASSVFSEHNMEYSNMIDISNQSQLDSEQFKDYFTIIYSGDLSQFKLIQENIEKKLFSYNLKYLYLVNINYYENNKKYLEQYLKLNPKQNDLVIAHGNVESIEADHVYCILNDHLVYMQNVDDNNFNLLAQTLSLKINKELEKIFVKQIDF</sequence>
<dbReference type="InParanoid" id="Q22BL9"/>
<accession>Q22BL9</accession>
<keyword evidence="2" id="KW-1185">Reference proteome</keyword>
<organism evidence="1 2">
    <name type="scientific">Tetrahymena thermophila (strain SB210)</name>
    <dbReference type="NCBI Taxonomy" id="312017"/>
    <lineage>
        <taxon>Eukaryota</taxon>
        <taxon>Sar</taxon>
        <taxon>Alveolata</taxon>
        <taxon>Ciliophora</taxon>
        <taxon>Intramacronucleata</taxon>
        <taxon>Oligohymenophorea</taxon>
        <taxon>Hymenostomatida</taxon>
        <taxon>Tetrahymenina</taxon>
        <taxon>Tetrahymenidae</taxon>
        <taxon>Tetrahymena</taxon>
    </lineage>
</organism>
<dbReference type="HOGENOM" id="CLU_1339887_0_0_1"/>
<dbReference type="AlphaFoldDB" id="Q22BL9"/>
<dbReference type="EMBL" id="GG662340">
    <property type="protein sequence ID" value="EAR82710.3"/>
    <property type="molecule type" value="Genomic_DNA"/>
</dbReference>
<evidence type="ECO:0000313" key="2">
    <source>
        <dbReference type="Proteomes" id="UP000009168"/>
    </source>
</evidence>
<dbReference type="RefSeq" id="XP_001030373.3">
    <property type="nucleotide sequence ID" value="XM_001030373.3"/>
</dbReference>